<dbReference type="AlphaFoldDB" id="A0AAQ3RDQ0"/>
<dbReference type="EMBL" id="CP138590">
    <property type="protein sequence ID" value="WPH03748.1"/>
    <property type="molecule type" value="Genomic_DNA"/>
</dbReference>
<evidence type="ECO:0000256" key="1">
    <source>
        <dbReference type="SAM" id="MobiDB-lite"/>
    </source>
</evidence>
<feature type="domain" description="SCP" evidence="2">
    <location>
        <begin position="101"/>
        <end position="230"/>
    </location>
</feature>
<reference evidence="3 4" key="1">
    <citation type="submission" date="2023-11" db="EMBL/GenBank/DDBJ databases">
        <title>An acidophilic fungus is an integral part of prey digestion in a carnivorous sundew plant.</title>
        <authorList>
            <person name="Tsai I.J."/>
        </authorList>
    </citation>
    <scope>NUCLEOTIDE SEQUENCE [LARGE SCALE GENOMIC DNA]</scope>
    <source>
        <strain evidence="3">169a</strain>
    </source>
</reference>
<evidence type="ECO:0000259" key="2">
    <source>
        <dbReference type="SMART" id="SM00198"/>
    </source>
</evidence>
<dbReference type="Proteomes" id="UP001303373">
    <property type="component" value="Chromosome 11"/>
</dbReference>
<evidence type="ECO:0000313" key="4">
    <source>
        <dbReference type="Proteomes" id="UP001303373"/>
    </source>
</evidence>
<evidence type="ECO:0000313" key="3">
    <source>
        <dbReference type="EMBL" id="WPH03748.1"/>
    </source>
</evidence>
<proteinExistence type="predicted"/>
<dbReference type="Pfam" id="PF00188">
    <property type="entry name" value="CAP"/>
    <property type="match status" value="1"/>
</dbReference>
<gene>
    <name evidence="3" type="ORF">R9X50_00663100</name>
</gene>
<dbReference type="InterPro" id="IPR018244">
    <property type="entry name" value="Allrgn_V5/Tpx1_CS"/>
</dbReference>
<dbReference type="SUPFAM" id="SSF55797">
    <property type="entry name" value="PR-1-like"/>
    <property type="match status" value="1"/>
</dbReference>
<dbReference type="InterPro" id="IPR035940">
    <property type="entry name" value="CAP_sf"/>
</dbReference>
<keyword evidence="4" id="KW-1185">Reference proteome</keyword>
<dbReference type="PROSITE" id="PS51257">
    <property type="entry name" value="PROKAR_LIPOPROTEIN"/>
    <property type="match status" value="1"/>
</dbReference>
<feature type="compositionally biased region" description="Polar residues" evidence="1">
    <location>
        <begin position="79"/>
        <end position="93"/>
    </location>
</feature>
<name>A0AAQ3RDQ0_9PEZI</name>
<dbReference type="PANTHER" id="PTHR10334">
    <property type="entry name" value="CYSTEINE-RICH SECRETORY PROTEIN-RELATED"/>
    <property type="match status" value="1"/>
</dbReference>
<dbReference type="InterPro" id="IPR014044">
    <property type="entry name" value="CAP_dom"/>
</dbReference>
<accession>A0AAQ3RDQ0</accession>
<sequence>MRYLTFPPVLVTLSCFSYFLFVARAQSITLTRTATITSTRTFYISSTSTAIQSSGSQETIVTEVTEVTATVIETDSTKETSVPTSTSASQGDDGTSYAAGNLRPAILNSTNYYRNQYIATPLTWNTTLASFAKSYSKNCLWQHSGGPYGENLAEGFTTVDVAVAAWANEESKYDYRKSTFSEATGHFTQLAWQNTTSIGCAATQCKNDAENGANGWFLVCEYWPRGNIIGEFKGMVRKPGISADGQLGFGGAIKTRGEINWFMGLGTIFMLLAAVV</sequence>
<dbReference type="GO" id="GO:0005576">
    <property type="term" value="C:extracellular region"/>
    <property type="evidence" value="ECO:0007669"/>
    <property type="project" value="InterPro"/>
</dbReference>
<dbReference type="PROSITE" id="PS01009">
    <property type="entry name" value="CRISP_1"/>
    <property type="match status" value="1"/>
</dbReference>
<dbReference type="SMART" id="SM00198">
    <property type="entry name" value="SCP"/>
    <property type="match status" value="1"/>
</dbReference>
<organism evidence="3 4">
    <name type="scientific">Acrodontium crateriforme</name>
    <dbReference type="NCBI Taxonomy" id="150365"/>
    <lineage>
        <taxon>Eukaryota</taxon>
        <taxon>Fungi</taxon>
        <taxon>Dikarya</taxon>
        <taxon>Ascomycota</taxon>
        <taxon>Pezizomycotina</taxon>
        <taxon>Dothideomycetes</taxon>
        <taxon>Dothideomycetidae</taxon>
        <taxon>Mycosphaerellales</taxon>
        <taxon>Teratosphaeriaceae</taxon>
        <taxon>Acrodontium</taxon>
    </lineage>
</organism>
<dbReference type="InterPro" id="IPR001283">
    <property type="entry name" value="CRISP-related"/>
</dbReference>
<protein>
    <recommendedName>
        <fullName evidence="2">SCP domain-containing protein</fullName>
    </recommendedName>
</protein>
<dbReference type="Gene3D" id="3.40.33.10">
    <property type="entry name" value="CAP"/>
    <property type="match status" value="1"/>
</dbReference>
<dbReference type="PRINTS" id="PR00837">
    <property type="entry name" value="V5TPXLIKE"/>
</dbReference>
<feature type="region of interest" description="Disordered" evidence="1">
    <location>
        <begin position="73"/>
        <end position="96"/>
    </location>
</feature>